<reference evidence="1" key="1">
    <citation type="journal article" date="2014" name="Genome Announc.">
        <title>Draft Genome Sequence of Lactobacillus oryzae Strain SG293T.</title>
        <authorList>
            <person name="Tanizawa Y."/>
            <person name="Fujisawa T."/>
            <person name="Mochizuki T."/>
            <person name="Kaminuma E."/>
            <person name="Nakamura Y."/>
            <person name="Tohno M."/>
        </authorList>
    </citation>
    <scope>NUCLEOTIDE SEQUENCE [LARGE SCALE GENOMIC DNA]</scope>
    <source>
        <strain evidence="1">SG293</strain>
    </source>
</reference>
<gene>
    <name evidence="1" type="ORF">LOSG293_110690</name>
</gene>
<evidence type="ECO:0000313" key="1">
    <source>
        <dbReference type="EMBL" id="GAK47753.1"/>
    </source>
</evidence>
<protein>
    <submittedName>
        <fullName evidence="1">Xre family transcriptional regulator</fullName>
    </submittedName>
</protein>
<dbReference type="Proteomes" id="UP000028700">
    <property type="component" value="Unassembled WGS sequence"/>
</dbReference>
<dbReference type="RefSeq" id="WP_034527380.1">
    <property type="nucleotide sequence ID" value="NZ_BBJM01000011.1"/>
</dbReference>
<dbReference type="OrthoDB" id="2363794at2"/>
<proteinExistence type="predicted"/>
<dbReference type="eggNOG" id="ENOG5030ADW">
    <property type="taxonomic scope" value="Bacteria"/>
</dbReference>
<sequence>MSETIVYRSFAVNSTLPKVMKLNHKTATAVGKGMNYTQSFISKLAHGDSNLQFEQIKSLLEQFPDQSELLVLDICHHLSGGLIPPVADGEAIKSDSEAIGRRAVRELSQAIDALAKAEDEFDTNASAVHDTTDPKEAVWQIWDAIFIGINAAICICHEYDYSLQDLALKRLKVWKKYRLIRGD</sequence>
<evidence type="ECO:0000313" key="2">
    <source>
        <dbReference type="Proteomes" id="UP000028700"/>
    </source>
</evidence>
<dbReference type="AlphaFoldDB" id="A0A081BI85"/>
<name>A0A081BI85_9LACO</name>
<dbReference type="EMBL" id="BBJM01000011">
    <property type="protein sequence ID" value="GAK47753.1"/>
    <property type="molecule type" value="Genomic_DNA"/>
</dbReference>
<keyword evidence="2" id="KW-1185">Reference proteome</keyword>
<organism evidence="1 2">
    <name type="scientific">Secundilactobacillus oryzae JCM 18671</name>
    <dbReference type="NCBI Taxonomy" id="1291743"/>
    <lineage>
        <taxon>Bacteria</taxon>
        <taxon>Bacillati</taxon>
        <taxon>Bacillota</taxon>
        <taxon>Bacilli</taxon>
        <taxon>Lactobacillales</taxon>
        <taxon>Lactobacillaceae</taxon>
        <taxon>Secundilactobacillus</taxon>
    </lineage>
</organism>
<dbReference type="STRING" id="1291743.LOSG293_110690"/>
<accession>A0A081BI85</accession>
<comment type="caution">
    <text evidence="1">The sequence shown here is derived from an EMBL/GenBank/DDBJ whole genome shotgun (WGS) entry which is preliminary data.</text>
</comment>